<dbReference type="InterPro" id="IPR002300">
    <property type="entry name" value="aa-tRNA-synth_Ia"/>
</dbReference>
<dbReference type="Proteomes" id="UP000177069">
    <property type="component" value="Unassembled WGS sequence"/>
</dbReference>
<keyword evidence="6 10" id="KW-0648">Protein biosynthesis</keyword>
<dbReference type="SUPFAM" id="SSF52374">
    <property type="entry name" value="Nucleotidylyl transferase"/>
    <property type="match status" value="1"/>
</dbReference>
<dbReference type="Gene3D" id="3.40.50.620">
    <property type="entry name" value="HUPs"/>
    <property type="match status" value="2"/>
</dbReference>
<organism evidence="14 15">
    <name type="scientific">Candidatus Curtissbacteria bacterium RIFCSPHIGHO2_01_FULL_41_13</name>
    <dbReference type="NCBI Taxonomy" id="1797745"/>
    <lineage>
        <taxon>Bacteria</taxon>
        <taxon>Candidatus Curtissiibacteriota</taxon>
    </lineage>
</organism>
<evidence type="ECO:0000256" key="6">
    <source>
        <dbReference type="ARBA" id="ARBA00022917"/>
    </source>
</evidence>
<evidence type="ECO:0000313" key="15">
    <source>
        <dbReference type="Proteomes" id="UP000177069"/>
    </source>
</evidence>
<dbReference type="SUPFAM" id="SSF50677">
    <property type="entry name" value="ValRS/IleRS/LeuRS editing domain"/>
    <property type="match status" value="1"/>
</dbReference>
<evidence type="ECO:0000259" key="12">
    <source>
        <dbReference type="Pfam" id="PF00133"/>
    </source>
</evidence>
<comment type="similarity">
    <text evidence="10">Belongs to the class-I aminoacyl-tRNA synthetase family.</text>
</comment>
<evidence type="ECO:0000256" key="2">
    <source>
        <dbReference type="ARBA" id="ARBA00022490"/>
    </source>
</evidence>
<dbReference type="Gene3D" id="1.10.730.10">
    <property type="entry name" value="Isoleucyl-tRNA Synthetase, Domain 1"/>
    <property type="match status" value="1"/>
</dbReference>
<evidence type="ECO:0000256" key="8">
    <source>
        <dbReference type="ARBA" id="ARBA00029936"/>
    </source>
</evidence>
<evidence type="ECO:0000256" key="3">
    <source>
        <dbReference type="ARBA" id="ARBA00022598"/>
    </source>
</evidence>
<dbReference type="InterPro" id="IPR014729">
    <property type="entry name" value="Rossmann-like_a/b/a_fold"/>
</dbReference>
<comment type="caution">
    <text evidence="14">The sequence shown here is derived from an EMBL/GenBank/DDBJ whole genome shotgun (WGS) entry which is preliminary data.</text>
</comment>
<dbReference type="EC" id="6.1.1.9" evidence="1"/>
<dbReference type="InterPro" id="IPR009080">
    <property type="entry name" value="tRNAsynth_Ia_anticodon-bd"/>
</dbReference>
<feature type="domain" description="Aminoacyl-tRNA synthetase class Ia" evidence="12">
    <location>
        <begin position="6"/>
        <end position="409"/>
    </location>
</feature>
<dbReference type="GO" id="GO:0004832">
    <property type="term" value="F:valine-tRNA ligase activity"/>
    <property type="evidence" value="ECO:0007669"/>
    <property type="project" value="UniProtKB-EC"/>
</dbReference>
<feature type="region of interest" description="Disordered" evidence="11">
    <location>
        <begin position="735"/>
        <end position="754"/>
    </location>
</feature>
<dbReference type="PANTHER" id="PTHR11946:SF93">
    <property type="entry name" value="VALINE--TRNA LIGASE, CHLOROPLASTIC_MITOCHONDRIAL 2"/>
    <property type="match status" value="1"/>
</dbReference>
<keyword evidence="7 10" id="KW-0030">Aminoacyl-tRNA synthetase</keyword>
<dbReference type="InterPro" id="IPR013155">
    <property type="entry name" value="M/V/L/I-tRNA-synth_anticd-bd"/>
</dbReference>
<protein>
    <recommendedName>
        <fullName evidence="1">valine--tRNA ligase</fullName>
        <ecNumber evidence="1">6.1.1.9</ecNumber>
    </recommendedName>
    <alternativeName>
        <fullName evidence="8">Valyl-tRNA synthetase</fullName>
    </alternativeName>
</protein>
<feature type="domain" description="Aminoacyl-tRNA synthetase class Ia" evidence="12">
    <location>
        <begin position="520"/>
        <end position="689"/>
    </location>
</feature>
<evidence type="ECO:0000256" key="9">
    <source>
        <dbReference type="ARBA" id="ARBA00047552"/>
    </source>
</evidence>
<evidence type="ECO:0000256" key="4">
    <source>
        <dbReference type="ARBA" id="ARBA00022741"/>
    </source>
</evidence>
<dbReference type="SUPFAM" id="SSF47323">
    <property type="entry name" value="Anticodon-binding domain of a subclass of class I aminoacyl-tRNA synthetases"/>
    <property type="match status" value="1"/>
</dbReference>
<evidence type="ECO:0000256" key="11">
    <source>
        <dbReference type="SAM" id="MobiDB-lite"/>
    </source>
</evidence>
<evidence type="ECO:0000256" key="1">
    <source>
        <dbReference type="ARBA" id="ARBA00013169"/>
    </source>
</evidence>
<dbReference type="GO" id="GO:0005524">
    <property type="term" value="F:ATP binding"/>
    <property type="evidence" value="ECO:0007669"/>
    <property type="project" value="UniProtKB-KW"/>
</dbReference>
<proteinExistence type="inferred from homology"/>
<evidence type="ECO:0000256" key="10">
    <source>
        <dbReference type="RuleBase" id="RU363035"/>
    </source>
</evidence>
<gene>
    <name evidence="14" type="ORF">A2696_01630</name>
</gene>
<feature type="domain" description="Methionyl/Valyl/Leucyl/Isoleucyl-tRNA synthetase anticodon-binding" evidence="13">
    <location>
        <begin position="763"/>
        <end position="859"/>
    </location>
</feature>
<dbReference type="Pfam" id="PF08264">
    <property type="entry name" value="Anticodon_1"/>
    <property type="match status" value="1"/>
</dbReference>
<name>A0A1F5FXT5_9BACT</name>
<dbReference type="PROSITE" id="PS00178">
    <property type="entry name" value="AA_TRNA_LIGASE_I"/>
    <property type="match status" value="1"/>
</dbReference>
<dbReference type="InterPro" id="IPR009008">
    <property type="entry name" value="Val/Leu/Ile-tRNA-synth_edit"/>
</dbReference>
<sequence length="860" mass="99550">MQGEIKIYENWEKLGVFRANPKSKKPRHSLLIPPPNLTGGLHLGHAMQHAILDAVARFKRLQGYDVLLLPGVDHAGIQFEATFDKELKKKNLSKEKLGREKWLEMAWDFKEEVYKSVSSTWRFLGLSADWSREVFTLDEGPKRAVFEVFKNFYDKGLLYKGPYIVQWCPKCNTAIEDVEMEYEERREKLYYLKYGPLVLATVRPETKFGDTAMAVNSKDPRYKKYVGREFEIETLAGKRKMKIIADDAVDPKFGTGVIKVTPGHDFVDYEIGKRHNLPILQTINKQGRLTELAGKYAGMKVLEAREVMIPDLKKKGLLVKEEDYTHNVAVCERCKSVVEPLISEEWFVKVGTIAKEAITTINRDEIKFLPKNYEKILVEWLKDIHDWCISRSLWWGHRIPVWYCNPKDTKGRKLGFAQNVVSQIFAGKTKTYRLRDHEFKIGDLVAFENSQSGKIFGYGTITDIDKTTVGKLFLNDPAHGAMYKRRSQLIAAFKRHYPDREINNNTPVLIYTYKFSTSNKTREWCNEIIVSLNKPKACPKCGNTEIVQDEQVLDTWFSSGLWPISTLGWPHFAESNSASRGKPSIALATEGKPDLDPDLKKYFPWDFEISAPEIKYLWIARMIMLSKYFTDKIPFKTMFFHGMLRDLQGRKFSKSLGNGIDPLDLINQWGVDATRMALYTYSIPGRDGRVSRELLDERCKNFRNFGTKMRNVARFILELRPSEDVIARNTSTSLRVTKQSKDRHDPSNGSRDDNEKVMAKDDLLILDELNKTAKKVTANLEKIELHLAVEELYNFVWHSLADKYIEKSKERREDAQPVLEHVLKQVLILLHPFMPFTTEEIYQMFETKQKSILLERWPSA</sequence>
<keyword evidence="4 10" id="KW-0547">Nucleotide-binding</keyword>
<dbReference type="AlphaFoldDB" id="A0A1F5FXT5"/>
<dbReference type="EMBL" id="MFBA01000060">
    <property type="protein sequence ID" value="OGD84438.1"/>
    <property type="molecule type" value="Genomic_DNA"/>
</dbReference>
<reference evidence="14 15" key="1">
    <citation type="journal article" date="2016" name="Nat. Commun.">
        <title>Thousands of microbial genomes shed light on interconnected biogeochemical processes in an aquifer system.</title>
        <authorList>
            <person name="Anantharaman K."/>
            <person name="Brown C.T."/>
            <person name="Hug L.A."/>
            <person name="Sharon I."/>
            <person name="Castelle C.J."/>
            <person name="Probst A.J."/>
            <person name="Thomas B.C."/>
            <person name="Singh A."/>
            <person name="Wilkins M.J."/>
            <person name="Karaoz U."/>
            <person name="Brodie E.L."/>
            <person name="Williams K.H."/>
            <person name="Hubbard S.S."/>
            <person name="Banfield J.F."/>
        </authorList>
    </citation>
    <scope>NUCLEOTIDE SEQUENCE [LARGE SCALE GENOMIC DNA]</scope>
</reference>
<accession>A0A1F5FXT5</accession>
<dbReference type="GO" id="GO:0006438">
    <property type="term" value="P:valyl-tRNA aminoacylation"/>
    <property type="evidence" value="ECO:0007669"/>
    <property type="project" value="InterPro"/>
</dbReference>
<dbReference type="CDD" id="cd07962">
    <property type="entry name" value="Anticodon_Ia_Val"/>
    <property type="match status" value="1"/>
</dbReference>
<evidence type="ECO:0000313" key="14">
    <source>
        <dbReference type="EMBL" id="OGD84438.1"/>
    </source>
</evidence>
<dbReference type="GO" id="GO:0002161">
    <property type="term" value="F:aminoacyl-tRNA deacylase activity"/>
    <property type="evidence" value="ECO:0007669"/>
    <property type="project" value="InterPro"/>
</dbReference>
<dbReference type="InterPro" id="IPR001412">
    <property type="entry name" value="aa-tRNA-synth_I_CS"/>
</dbReference>
<evidence type="ECO:0000259" key="13">
    <source>
        <dbReference type="Pfam" id="PF08264"/>
    </source>
</evidence>
<dbReference type="InterPro" id="IPR002303">
    <property type="entry name" value="Valyl-tRNA_ligase"/>
</dbReference>
<dbReference type="InterPro" id="IPR033705">
    <property type="entry name" value="Anticodon_Ia_Val"/>
</dbReference>
<dbReference type="GO" id="GO:0005829">
    <property type="term" value="C:cytosol"/>
    <property type="evidence" value="ECO:0007669"/>
    <property type="project" value="TreeGrafter"/>
</dbReference>
<comment type="catalytic activity">
    <reaction evidence="9">
        <text>tRNA(Val) + L-valine + ATP = L-valyl-tRNA(Val) + AMP + diphosphate</text>
        <dbReference type="Rhea" id="RHEA:10704"/>
        <dbReference type="Rhea" id="RHEA-COMP:9672"/>
        <dbReference type="Rhea" id="RHEA-COMP:9708"/>
        <dbReference type="ChEBI" id="CHEBI:30616"/>
        <dbReference type="ChEBI" id="CHEBI:33019"/>
        <dbReference type="ChEBI" id="CHEBI:57762"/>
        <dbReference type="ChEBI" id="CHEBI:78442"/>
        <dbReference type="ChEBI" id="CHEBI:78537"/>
        <dbReference type="ChEBI" id="CHEBI:456215"/>
        <dbReference type="EC" id="6.1.1.9"/>
    </reaction>
</comment>
<dbReference type="Gene3D" id="3.90.740.10">
    <property type="entry name" value="Valyl/Leucyl/Isoleucyl-tRNA synthetase, editing domain"/>
    <property type="match status" value="1"/>
</dbReference>
<keyword evidence="5 10" id="KW-0067">ATP-binding</keyword>
<feature type="compositionally biased region" description="Basic and acidic residues" evidence="11">
    <location>
        <begin position="739"/>
        <end position="754"/>
    </location>
</feature>
<dbReference type="Pfam" id="PF00133">
    <property type="entry name" value="tRNA-synt_1"/>
    <property type="match status" value="2"/>
</dbReference>
<evidence type="ECO:0000256" key="5">
    <source>
        <dbReference type="ARBA" id="ARBA00022840"/>
    </source>
</evidence>
<dbReference type="Gene3D" id="2.30.130.30">
    <property type="entry name" value="Hypothetical protein"/>
    <property type="match status" value="1"/>
</dbReference>
<dbReference type="PRINTS" id="PR00986">
    <property type="entry name" value="TRNASYNTHVAL"/>
</dbReference>
<evidence type="ECO:0000256" key="7">
    <source>
        <dbReference type="ARBA" id="ARBA00023146"/>
    </source>
</evidence>
<keyword evidence="2" id="KW-0963">Cytoplasm</keyword>
<dbReference type="PANTHER" id="PTHR11946">
    <property type="entry name" value="VALYL-TRNA SYNTHETASES"/>
    <property type="match status" value="1"/>
</dbReference>
<keyword evidence="3 10" id="KW-0436">Ligase</keyword>